<keyword evidence="8" id="KW-0677">Repeat</keyword>
<evidence type="ECO:0000256" key="7">
    <source>
        <dbReference type="ARBA" id="ARBA00022729"/>
    </source>
</evidence>
<evidence type="ECO:0000256" key="10">
    <source>
        <dbReference type="ARBA" id="ARBA00023273"/>
    </source>
</evidence>
<reference evidence="14" key="1">
    <citation type="submission" date="2025-08" db="UniProtKB">
        <authorList>
            <consortium name="RefSeq"/>
        </authorList>
    </citation>
    <scope>IDENTIFICATION</scope>
    <source>
        <tissue evidence="14">Tentacle</tissue>
    </source>
</reference>
<evidence type="ECO:0000256" key="4">
    <source>
        <dbReference type="ARBA" id="ARBA00022525"/>
    </source>
</evidence>
<dbReference type="InterPro" id="IPR036364">
    <property type="entry name" value="SEA_dom_sf"/>
</dbReference>
<name>A0A6P8HBY6_ACTTE</name>
<feature type="domain" description="SEA" evidence="12">
    <location>
        <begin position="446"/>
        <end position="556"/>
    </location>
</feature>
<protein>
    <submittedName>
        <fullName evidence="14">Uncharacterized serine-rich protein C215.13-like</fullName>
    </submittedName>
</protein>
<dbReference type="AlphaFoldDB" id="A0A6P8HBY6"/>
<keyword evidence="5" id="KW-0272">Extracellular matrix</keyword>
<dbReference type="OrthoDB" id="5972040at2759"/>
<keyword evidence="11" id="KW-1133">Transmembrane helix</keyword>
<proteinExistence type="predicted"/>
<dbReference type="PANTHER" id="PTHR12199:SF5">
    <property type="entry name" value="MUCIN-2-LIKE ISOFORM X1"/>
    <property type="match status" value="1"/>
</dbReference>
<keyword evidence="7" id="KW-0732">Signal</keyword>
<dbReference type="GO" id="GO:0001750">
    <property type="term" value="C:photoreceptor outer segment"/>
    <property type="evidence" value="ECO:0007669"/>
    <property type="project" value="UniProtKB-SubCell"/>
</dbReference>
<dbReference type="GO" id="GO:0033165">
    <property type="term" value="C:interphotoreceptor matrix"/>
    <property type="evidence" value="ECO:0007669"/>
    <property type="project" value="UniProtKB-SubCell"/>
</dbReference>
<evidence type="ECO:0000256" key="6">
    <source>
        <dbReference type="ARBA" id="ARBA00022674"/>
    </source>
</evidence>
<keyword evidence="10" id="KW-0966">Cell projection</keyword>
<sequence>MTPIMSSSTNAALVPTSAYIKTFSTKSIILKGTIISTQLFSSINGNMTIIMPSSTKTTAMPTSTYNETFITTSTLLNGTVETITPATFFSSINGTMATIITPFSRNKNIFTTSTFNQMYLPTSTFINGTRETISPTSSFVSKHQWTSLVVTETVSTNTGLSSIDIPHSSTSTIINGTRESITRISTQSMVTPTSIYNVTYLSLSKTVNTANKVSSVSAFPHSTGRTFVSVPTNVLPTISSSIFSNAVKTSIPMMSSKMSHDSLAFSVSSSLASSFVTSSKSTSCYGGVNKCSTDSLFPPTTTKSSFVQISTVSASFSHSSTISITPTTIYGRKFKGLLTFPGLPFSEALLDKSSRDFKSLAQEIQQRLLSIYEEKVDGFLQLNILRFTKAEEGVICELTVMVQFQSRTNAEKLKIITLEANEASNVGNFKITSASFVDWTKEVELKRRRFVATAIIQNKKFTDALKDHSSQEFKKMSKDFESALNKIYSRTITGFLYTRVTSFEKGSIICTFLIITTAQSSANETLLTNVLQHANISANLNGFVLKGDVFINQIEPKTQPSKGKLKEWLIVTIAVVCSLVLVMVMLLIVCVQHLRRQKRQLKCQESYDDWPEDSSTIEMKEYKKRRITQFRIEDAYESRMEMASANLEERTAAPEEIDRELSLSLNYE</sequence>
<dbReference type="InterPro" id="IPR039861">
    <property type="entry name" value="IMPG"/>
</dbReference>
<dbReference type="GO" id="GO:0001917">
    <property type="term" value="C:photoreceptor inner segment"/>
    <property type="evidence" value="ECO:0007669"/>
    <property type="project" value="UniProtKB-SubCell"/>
</dbReference>
<keyword evidence="6" id="KW-0358">Heparin-binding</keyword>
<evidence type="ECO:0000256" key="8">
    <source>
        <dbReference type="ARBA" id="ARBA00022737"/>
    </source>
</evidence>
<keyword evidence="9" id="KW-0325">Glycoprotein</keyword>
<keyword evidence="11" id="KW-0472">Membrane</keyword>
<evidence type="ECO:0000313" key="14">
    <source>
        <dbReference type="RefSeq" id="XP_031550010.1"/>
    </source>
</evidence>
<accession>A0A6P8HBY6</accession>
<dbReference type="KEGG" id="aten:116287474"/>
<dbReference type="GO" id="GO:0007601">
    <property type="term" value="P:visual perception"/>
    <property type="evidence" value="ECO:0007669"/>
    <property type="project" value="InterPro"/>
</dbReference>
<dbReference type="InParanoid" id="A0A6P8HBY6"/>
<feature type="domain" description="SEA" evidence="12">
    <location>
        <begin position="330"/>
        <end position="441"/>
    </location>
</feature>
<dbReference type="PROSITE" id="PS50024">
    <property type="entry name" value="SEA"/>
    <property type="match status" value="2"/>
</dbReference>
<dbReference type="InterPro" id="IPR000082">
    <property type="entry name" value="SEA_dom"/>
</dbReference>
<dbReference type="GO" id="GO:0008201">
    <property type="term" value="F:heparin binding"/>
    <property type="evidence" value="ECO:0007669"/>
    <property type="project" value="UniProtKB-KW"/>
</dbReference>
<dbReference type="Pfam" id="PF01390">
    <property type="entry name" value="SEA"/>
    <property type="match status" value="2"/>
</dbReference>
<evidence type="ECO:0000256" key="1">
    <source>
        <dbReference type="ARBA" id="ARBA00004437"/>
    </source>
</evidence>
<dbReference type="PANTHER" id="PTHR12199">
    <property type="entry name" value="INTERPHOTORECEPTOR MATRIX PROTEOGLYCAN"/>
    <property type="match status" value="1"/>
</dbReference>
<evidence type="ECO:0000313" key="13">
    <source>
        <dbReference type="Proteomes" id="UP000515163"/>
    </source>
</evidence>
<dbReference type="SMART" id="SM00200">
    <property type="entry name" value="SEA"/>
    <property type="match status" value="2"/>
</dbReference>
<dbReference type="Gene3D" id="3.30.70.960">
    <property type="entry name" value="SEA domain"/>
    <property type="match status" value="2"/>
</dbReference>
<evidence type="ECO:0000256" key="11">
    <source>
        <dbReference type="SAM" id="Phobius"/>
    </source>
</evidence>
<dbReference type="RefSeq" id="XP_031550010.1">
    <property type="nucleotide sequence ID" value="XM_031694150.1"/>
</dbReference>
<evidence type="ECO:0000256" key="2">
    <source>
        <dbReference type="ARBA" id="ARBA00004504"/>
    </source>
</evidence>
<evidence type="ECO:0000256" key="3">
    <source>
        <dbReference type="ARBA" id="ARBA00004593"/>
    </source>
</evidence>
<dbReference type="GeneID" id="116287474"/>
<dbReference type="SUPFAM" id="SSF82671">
    <property type="entry name" value="SEA domain"/>
    <property type="match status" value="2"/>
</dbReference>
<comment type="subcellular location">
    <subcellularLocation>
        <location evidence="2">Cell projection</location>
        <location evidence="2">Cilium</location>
        <location evidence="2">Photoreceptor outer segment</location>
    </subcellularLocation>
    <subcellularLocation>
        <location evidence="1">Photoreceptor inner segment</location>
    </subcellularLocation>
    <subcellularLocation>
        <location evidence="3">Secreted</location>
        <location evidence="3">Extracellular space</location>
        <location evidence="3">Extracellular matrix</location>
        <location evidence="3">Interphotoreceptor matrix</location>
    </subcellularLocation>
</comment>
<dbReference type="Proteomes" id="UP000515163">
    <property type="component" value="Unplaced"/>
</dbReference>
<gene>
    <name evidence="14" type="primary">LOC116287474</name>
</gene>
<evidence type="ECO:0000256" key="5">
    <source>
        <dbReference type="ARBA" id="ARBA00022530"/>
    </source>
</evidence>
<evidence type="ECO:0000259" key="12">
    <source>
        <dbReference type="PROSITE" id="PS50024"/>
    </source>
</evidence>
<keyword evidence="11" id="KW-0812">Transmembrane</keyword>
<keyword evidence="4" id="KW-0964">Secreted</keyword>
<feature type="transmembrane region" description="Helical" evidence="11">
    <location>
        <begin position="568"/>
        <end position="591"/>
    </location>
</feature>
<organism evidence="13 14">
    <name type="scientific">Actinia tenebrosa</name>
    <name type="common">Australian red waratah sea anemone</name>
    <dbReference type="NCBI Taxonomy" id="6105"/>
    <lineage>
        <taxon>Eukaryota</taxon>
        <taxon>Metazoa</taxon>
        <taxon>Cnidaria</taxon>
        <taxon>Anthozoa</taxon>
        <taxon>Hexacorallia</taxon>
        <taxon>Actiniaria</taxon>
        <taxon>Actiniidae</taxon>
        <taxon>Actinia</taxon>
    </lineage>
</organism>
<keyword evidence="13" id="KW-1185">Reference proteome</keyword>
<evidence type="ECO:0000256" key="9">
    <source>
        <dbReference type="ARBA" id="ARBA00023180"/>
    </source>
</evidence>